<gene>
    <name evidence="1" type="ORF">PLAM_0086</name>
</gene>
<evidence type="ECO:0000313" key="1">
    <source>
        <dbReference type="EMBL" id="CUM58053.1"/>
    </source>
</evidence>
<reference evidence="1" key="1">
    <citation type="submission" date="2015-09" db="EMBL/GenBank/DDBJ databases">
        <authorList>
            <person name="Jackson K.R."/>
            <person name="Lunt B.L."/>
            <person name="Fisher J.N.B."/>
            <person name="Gardner A.V."/>
            <person name="Bailey M.E."/>
            <person name="Deus L.M."/>
            <person name="Earl A.S."/>
            <person name="Gibby P.D."/>
            <person name="Hartmann K.A."/>
            <person name="Liu J.E."/>
            <person name="Manci A.M."/>
            <person name="Nielsen D.A."/>
            <person name="Solomon M.B."/>
            <person name="Breakwell D.P."/>
            <person name="Burnett S.H."/>
            <person name="Grose J.H."/>
        </authorList>
    </citation>
    <scope>NUCLEOTIDE SEQUENCE</scope>
    <source>
        <strain evidence="1">7805</strain>
    </source>
</reference>
<name>A0A1J1JA48_PLAAG</name>
<dbReference type="EMBL" id="LO018304">
    <property type="protein sequence ID" value="CUM58053.1"/>
    <property type="molecule type" value="Genomic_DNA"/>
</dbReference>
<protein>
    <submittedName>
        <fullName evidence="1">Uncharacterized protein</fullName>
    </submittedName>
</protein>
<proteinExistence type="predicted"/>
<organism evidence="1">
    <name type="scientific">Planktothrix agardhii</name>
    <name type="common">Oscillatoria agardhii</name>
    <dbReference type="NCBI Taxonomy" id="1160"/>
    <lineage>
        <taxon>Bacteria</taxon>
        <taxon>Bacillati</taxon>
        <taxon>Cyanobacteriota</taxon>
        <taxon>Cyanophyceae</taxon>
        <taxon>Oscillatoriophycideae</taxon>
        <taxon>Oscillatoriales</taxon>
        <taxon>Microcoleaceae</taxon>
        <taxon>Planktothrix</taxon>
    </lineage>
</organism>
<sequence>MTPEVPELCNNDPAVSQPNVRPMADIPQIPDELIQVLAEFQDLHFELPDPEAEIPELDFEQQIDVAWKVCDRFDLQTEIWRGRILRVVRDREKKGGEGRGTGFLNWLKEREISKSQAYALIELANSADALLLQGHLNPDAINNFSKRAFIETAKAPAEVQQMVSDAACNGDRITRREVRQLNDEWTAMSSDLIPDSIREKATEGAMPPRYLAPLVREMEKLPEAHITELKREMIENPDVDTIKQLTSEAKNLSKYLDAAGQVQALNQSSVDMEMALEEALRVGCLNTASDLVKQATVLEQTMVKLYSSWKRVGSLADRLYVDTGASTPHLRSLLGCLEQLAGQIIEVQLGDGSEGRIRLQILSDNE</sequence>
<accession>A0A1J1JA48</accession>
<dbReference type="AlphaFoldDB" id="A0A1J1JA48"/>